<dbReference type="PANTHER" id="PTHR43233">
    <property type="entry name" value="FAMILY N-ACETYLTRANSFERASE, PUTATIVE (AFU_ORTHOLOGUE AFUA_6G03350)-RELATED"/>
    <property type="match status" value="1"/>
</dbReference>
<proteinExistence type="predicted"/>
<dbReference type="RefSeq" id="WP_191457355.1">
    <property type="nucleotide sequence ID" value="NZ_JBCLTI010000005.1"/>
</dbReference>
<dbReference type="EMBL" id="DYWO01000225">
    <property type="protein sequence ID" value="HJF49650.1"/>
    <property type="molecule type" value="Genomic_DNA"/>
</dbReference>
<comment type="caution">
    <text evidence="3">The sequence shown here is derived from an EMBL/GenBank/DDBJ whole genome shotgun (WGS) entry which is preliminary data.</text>
</comment>
<name>A0A921GMS0_9MICO</name>
<evidence type="ECO:0000313" key="3">
    <source>
        <dbReference type="EMBL" id="HJF49650.1"/>
    </source>
</evidence>
<dbReference type="SUPFAM" id="SSF55729">
    <property type="entry name" value="Acyl-CoA N-acyltransferases (Nat)"/>
    <property type="match status" value="1"/>
</dbReference>
<dbReference type="InterPro" id="IPR016181">
    <property type="entry name" value="Acyl_CoA_acyltransferase"/>
</dbReference>
<accession>A0A921GMS0</accession>
<feature type="domain" description="N-acetyltransferase" evidence="2">
    <location>
        <begin position="29"/>
        <end position="160"/>
    </location>
</feature>
<dbReference type="Proteomes" id="UP000775129">
    <property type="component" value="Unassembled WGS sequence"/>
</dbReference>
<gene>
    <name evidence="3" type="ORF">K8W24_07605</name>
</gene>
<dbReference type="CDD" id="cd04301">
    <property type="entry name" value="NAT_SF"/>
    <property type="match status" value="1"/>
</dbReference>
<protein>
    <submittedName>
        <fullName evidence="3">GNAT family N-acetyltransferase</fullName>
    </submittedName>
</protein>
<organism evidence="3 4">
    <name type="scientific">Brachybacterium paraconglomeratum</name>
    <dbReference type="NCBI Taxonomy" id="173362"/>
    <lineage>
        <taxon>Bacteria</taxon>
        <taxon>Bacillati</taxon>
        <taxon>Actinomycetota</taxon>
        <taxon>Actinomycetes</taxon>
        <taxon>Micrococcales</taxon>
        <taxon>Dermabacteraceae</taxon>
        <taxon>Brachybacterium</taxon>
    </lineage>
</organism>
<feature type="region of interest" description="Disordered" evidence="1">
    <location>
        <begin position="1"/>
        <end position="28"/>
    </location>
</feature>
<sequence length="160" mass="17321">MTDRDPDSPAPGADDGPGAAGPAALPDGYRLEHAAPRSEEYVRLREIAGLSPRTPEQAVGALENSWAWTTIRTADGGLAAMGRTLGDGTWYFHLADIATDPDHQRRGLGRAVMEDLIDRIERAAPPHPYITLLADPPGQRLYRSLGFIDSDPSLGMRLPR</sequence>
<dbReference type="Pfam" id="PF13673">
    <property type="entry name" value="Acetyltransf_10"/>
    <property type="match status" value="1"/>
</dbReference>
<dbReference type="Gene3D" id="3.40.630.30">
    <property type="match status" value="1"/>
</dbReference>
<dbReference type="PROSITE" id="PS51186">
    <property type="entry name" value="GNAT"/>
    <property type="match status" value="1"/>
</dbReference>
<reference evidence="3" key="2">
    <citation type="submission" date="2021-09" db="EMBL/GenBank/DDBJ databases">
        <authorList>
            <person name="Gilroy R."/>
        </authorList>
    </citation>
    <scope>NUCLEOTIDE SEQUENCE</scope>
    <source>
        <strain evidence="3">1647</strain>
    </source>
</reference>
<dbReference type="AlphaFoldDB" id="A0A921GMS0"/>
<feature type="compositionally biased region" description="Low complexity" evidence="1">
    <location>
        <begin position="10"/>
        <end position="28"/>
    </location>
</feature>
<evidence type="ECO:0000256" key="1">
    <source>
        <dbReference type="SAM" id="MobiDB-lite"/>
    </source>
</evidence>
<dbReference type="PANTHER" id="PTHR43233:SF1">
    <property type="entry name" value="FAMILY N-ACETYLTRANSFERASE, PUTATIVE (AFU_ORTHOLOGUE AFUA_6G03350)-RELATED"/>
    <property type="match status" value="1"/>
</dbReference>
<reference evidence="3" key="1">
    <citation type="journal article" date="2021" name="PeerJ">
        <title>Extensive microbial diversity within the chicken gut microbiome revealed by metagenomics and culture.</title>
        <authorList>
            <person name="Gilroy R."/>
            <person name="Ravi A."/>
            <person name="Getino M."/>
            <person name="Pursley I."/>
            <person name="Horton D.L."/>
            <person name="Alikhan N.F."/>
            <person name="Baker D."/>
            <person name="Gharbi K."/>
            <person name="Hall N."/>
            <person name="Watson M."/>
            <person name="Adriaenssens E.M."/>
            <person name="Foster-Nyarko E."/>
            <person name="Jarju S."/>
            <person name="Secka A."/>
            <person name="Antonio M."/>
            <person name="Oren A."/>
            <person name="Chaudhuri R.R."/>
            <person name="La Ragione R."/>
            <person name="Hildebrand F."/>
            <person name="Pallen M.J."/>
        </authorList>
    </citation>
    <scope>NUCLEOTIDE SEQUENCE</scope>
    <source>
        <strain evidence="3">1647</strain>
    </source>
</reference>
<dbReference type="InterPro" id="IPR053144">
    <property type="entry name" value="Acetyltransferase_Butenolide"/>
</dbReference>
<evidence type="ECO:0000259" key="2">
    <source>
        <dbReference type="PROSITE" id="PS51186"/>
    </source>
</evidence>
<dbReference type="GO" id="GO:0016747">
    <property type="term" value="F:acyltransferase activity, transferring groups other than amino-acyl groups"/>
    <property type="evidence" value="ECO:0007669"/>
    <property type="project" value="InterPro"/>
</dbReference>
<evidence type="ECO:0000313" key="4">
    <source>
        <dbReference type="Proteomes" id="UP000775129"/>
    </source>
</evidence>
<dbReference type="InterPro" id="IPR000182">
    <property type="entry name" value="GNAT_dom"/>
</dbReference>